<dbReference type="OrthoDB" id="5584477at2759"/>
<evidence type="ECO:0000313" key="3">
    <source>
        <dbReference type="Proteomes" id="UP001149813"/>
    </source>
</evidence>
<dbReference type="Proteomes" id="UP001149813">
    <property type="component" value="Unassembled WGS sequence"/>
</dbReference>
<dbReference type="InterPro" id="IPR000719">
    <property type="entry name" value="Prot_kinase_dom"/>
</dbReference>
<dbReference type="InterPro" id="IPR040976">
    <property type="entry name" value="Pkinase_fungal"/>
</dbReference>
<feature type="non-terminal residue" evidence="2">
    <location>
        <position position="209"/>
    </location>
</feature>
<dbReference type="GO" id="GO:0004672">
    <property type="term" value="F:protein kinase activity"/>
    <property type="evidence" value="ECO:0007669"/>
    <property type="project" value="InterPro"/>
</dbReference>
<proteinExistence type="predicted"/>
<dbReference type="Pfam" id="PF17667">
    <property type="entry name" value="Pkinase_fungal"/>
    <property type="match status" value="1"/>
</dbReference>
<dbReference type="AlphaFoldDB" id="A0A9W7XTQ8"/>
<name>A0A9W7XTQ8_9FUNG</name>
<dbReference type="PANTHER" id="PTHR38248">
    <property type="entry name" value="FUNK1 6"/>
    <property type="match status" value="1"/>
</dbReference>
<evidence type="ECO:0000259" key="1">
    <source>
        <dbReference type="PROSITE" id="PS50011"/>
    </source>
</evidence>
<sequence length="209" mass="23677">RIVTTPIGRPLRELDSILKLIVVVADAMRAHGAIRERTGILHRDVSDNNILFYEPKDGDCTVRGLLIDFDHAIVREDDQLSDQHIERSGTLPFMSVNNLAGNYDWCTSLDDWESIIYLMIWIGTYGFNSDCGRSTDNEDLLIHNWVVGKMKMIAKNKRLSLSSKGSMSLLMSEFIKDIHGHYKLLQKLIEELRATLVDSSSNPQAVSIM</sequence>
<dbReference type="PANTHER" id="PTHR38248:SF2">
    <property type="entry name" value="FUNK1 11"/>
    <property type="match status" value="1"/>
</dbReference>
<dbReference type="GO" id="GO:0005524">
    <property type="term" value="F:ATP binding"/>
    <property type="evidence" value="ECO:0007669"/>
    <property type="project" value="InterPro"/>
</dbReference>
<protein>
    <recommendedName>
        <fullName evidence="1">Protein kinase domain-containing protein</fullName>
    </recommendedName>
</protein>
<dbReference type="Gene3D" id="1.10.510.10">
    <property type="entry name" value="Transferase(Phosphotransferase) domain 1"/>
    <property type="match status" value="1"/>
</dbReference>
<keyword evidence="3" id="KW-1185">Reference proteome</keyword>
<dbReference type="EMBL" id="JANBOJ010000615">
    <property type="protein sequence ID" value="KAJ1718850.1"/>
    <property type="molecule type" value="Genomic_DNA"/>
</dbReference>
<dbReference type="SUPFAM" id="SSF56112">
    <property type="entry name" value="Protein kinase-like (PK-like)"/>
    <property type="match status" value="1"/>
</dbReference>
<reference evidence="2" key="1">
    <citation type="submission" date="2022-07" db="EMBL/GenBank/DDBJ databases">
        <title>Phylogenomic reconstructions and comparative analyses of Kickxellomycotina fungi.</title>
        <authorList>
            <person name="Reynolds N.K."/>
            <person name="Stajich J.E."/>
            <person name="Barry K."/>
            <person name="Grigoriev I.V."/>
            <person name="Crous P."/>
            <person name="Smith M.E."/>
        </authorList>
    </citation>
    <scope>NUCLEOTIDE SEQUENCE</scope>
    <source>
        <strain evidence="2">NBRC 32514</strain>
    </source>
</reference>
<accession>A0A9W7XTQ8</accession>
<feature type="domain" description="Protein kinase" evidence="1">
    <location>
        <begin position="1"/>
        <end position="209"/>
    </location>
</feature>
<dbReference type="InterPro" id="IPR011009">
    <property type="entry name" value="Kinase-like_dom_sf"/>
</dbReference>
<comment type="caution">
    <text evidence="2">The sequence shown here is derived from an EMBL/GenBank/DDBJ whole genome shotgun (WGS) entry which is preliminary data.</text>
</comment>
<dbReference type="PROSITE" id="PS50011">
    <property type="entry name" value="PROTEIN_KINASE_DOM"/>
    <property type="match status" value="1"/>
</dbReference>
<evidence type="ECO:0000313" key="2">
    <source>
        <dbReference type="EMBL" id="KAJ1718850.1"/>
    </source>
</evidence>
<organism evidence="2 3">
    <name type="scientific">Coemansia erecta</name>
    <dbReference type="NCBI Taxonomy" id="147472"/>
    <lineage>
        <taxon>Eukaryota</taxon>
        <taxon>Fungi</taxon>
        <taxon>Fungi incertae sedis</taxon>
        <taxon>Zoopagomycota</taxon>
        <taxon>Kickxellomycotina</taxon>
        <taxon>Kickxellomycetes</taxon>
        <taxon>Kickxellales</taxon>
        <taxon>Kickxellaceae</taxon>
        <taxon>Coemansia</taxon>
    </lineage>
</organism>
<gene>
    <name evidence="2" type="ORF">LPJ53_006270</name>
</gene>